<reference evidence="1" key="1">
    <citation type="submission" date="2024-07" db="EMBL/GenBank/DDBJ databases">
        <title>Whole genome sequence of bacterial strains from algal surface.</title>
        <authorList>
            <person name="Kumar P."/>
        </authorList>
    </citation>
    <scope>NUCLEOTIDE SEQUENCE</scope>
    <source>
        <strain evidence="1">PP-1MA</strain>
    </source>
</reference>
<sequence length="45" mass="5300">MKFNYSAVCWFRNKTHHAPQVAAVHGRCRVQQGVLTQRVYWVVVK</sequence>
<proteinExistence type="predicted"/>
<dbReference type="AlphaFoldDB" id="A0AB39X9R4"/>
<evidence type="ECO:0000313" key="1">
    <source>
        <dbReference type="EMBL" id="XDV10589.1"/>
    </source>
</evidence>
<protein>
    <submittedName>
        <fullName evidence="1">Uncharacterized protein</fullName>
    </submittedName>
</protein>
<name>A0AB39X9R4_9GAMM</name>
<gene>
    <name evidence="1" type="ORF">AB8S08_05240</name>
</gene>
<dbReference type="EMBL" id="CP165718">
    <property type="protein sequence ID" value="XDV10589.1"/>
    <property type="molecule type" value="Genomic_DNA"/>
</dbReference>
<accession>A0AB39X9R4</accession>
<dbReference type="RefSeq" id="WP_369744000.1">
    <property type="nucleotide sequence ID" value="NZ_CP165718.1"/>
</dbReference>
<organism evidence="1">
    <name type="scientific">Pseudidiomarina sp. PP-1MA</name>
    <dbReference type="NCBI Taxonomy" id="3237706"/>
    <lineage>
        <taxon>Bacteria</taxon>
        <taxon>Pseudomonadati</taxon>
        <taxon>Pseudomonadota</taxon>
        <taxon>Gammaproteobacteria</taxon>
        <taxon>Alteromonadales</taxon>
        <taxon>Idiomarinaceae</taxon>
        <taxon>Pseudidiomarina</taxon>
    </lineage>
</organism>